<proteinExistence type="predicted"/>
<feature type="non-terminal residue" evidence="1">
    <location>
        <position position="69"/>
    </location>
</feature>
<dbReference type="AlphaFoldDB" id="A0AAE0VVH0"/>
<dbReference type="Proteomes" id="UP001195483">
    <property type="component" value="Unassembled WGS sequence"/>
</dbReference>
<reference evidence="1" key="2">
    <citation type="journal article" date="2021" name="Genome Biol. Evol.">
        <title>Developing a high-quality reference genome for a parasitic bivalve with doubly uniparental inheritance (Bivalvia: Unionida).</title>
        <authorList>
            <person name="Smith C.H."/>
        </authorList>
    </citation>
    <scope>NUCLEOTIDE SEQUENCE</scope>
    <source>
        <strain evidence="1">CHS0354</strain>
        <tissue evidence="1">Mantle</tissue>
    </source>
</reference>
<dbReference type="EMBL" id="JAEAOA010001640">
    <property type="protein sequence ID" value="KAK3592183.1"/>
    <property type="molecule type" value="Genomic_DNA"/>
</dbReference>
<keyword evidence="2" id="KW-1185">Reference proteome</keyword>
<organism evidence="1 2">
    <name type="scientific">Potamilus streckersoni</name>
    <dbReference type="NCBI Taxonomy" id="2493646"/>
    <lineage>
        <taxon>Eukaryota</taxon>
        <taxon>Metazoa</taxon>
        <taxon>Spiralia</taxon>
        <taxon>Lophotrochozoa</taxon>
        <taxon>Mollusca</taxon>
        <taxon>Bivalvia</taxon>
        <taxon>Autobranchia</taxon>
        <taxon>Heteroconchia</taxon>
        <taxon>Palaeoheterodonta</taxon>
        <taxon>Unionida</taxon>
        <taxon>Unionoidea</taxon>
        <taxon>Unionidae</taxon>
        <taxon>Ambleminae</taxon>
        <taxon>Lampsilini</taxon>
        <taxon>Potamilus</taxon>
    </lineage>
</organism>
<evidence type="ECO:0000313" key="2">
    <source>
        <dbReference type="Proteomes" id="UP001195483"/>
    </source>
</evidence>
<reference evidence="1" key="1">
    <citation type="journal article" date="2021" name="Genome Biol. Evol.">
        <title>A High-Quality Reference Genome for a Parasitic Bivalve with Doubly Uniparental Inheritance (Bivalvia: Unionida).</title>
        <authorList>
            <person name="Smith C.H."/>
        </authorList>
    </citation>
    <scope>NUCLEOTIDE SEQUENCE</scope>
    <source>
        <strain evidence="1">CHS0354</strain>
    </source>
</reference>
<accession>A0AAE0VVH0</accession>
<name>A0AAE0VVH0_9BIVA</name>
<evidence type="ECO:0000313" key="1">
    <source>
        <dbReference type="EMBL" id="KAK3592183.1"/>
    </source>
</evidence>
<comment type="caution">
    <text evidence="1">The sequence shown here is derived from an EMBL/GenBank/DDBJ whole genome shotgun (WGS) entry which is preliminary data.</text>
</comment>
<protein>
    <submittedName>
        <fullName evidence="1">Uncharacterized protein</fullName>
    </submittedName>
</protein>
<sequence length="69" mass="7478">MDISSTIDSCEPDCQPKARGVTTKAQAKLFGENPEYGRGLETLKSRASKVLLRQNHFGPSSSPRASITL</sequence>
<reference evidence="1" key="3">
    <citation type="submission" date="2023-05" db="EMBL/GenBank/DDBJ databases">
        <authorList>
            <person name="Smith C.H."/>
        </authorList>
    </citation>
    <scope>NUCLEOTIDE SEQUENCE</scope>
    <source>
        <strain evidence="1">CHS0354</strain>
        <tissue evidence="1">Mantle</tissue>
    </source>
</reference>
<gene>
    <name evidence="1" type="ORF">CHS0354_027241</name>
</gene>